<dbReference type="EMBL" id="JARKIB010000056">
    <property type="protein sequence ID" value="KAJ7753229.1"/>
    <property type="molecule type" value="Genomic_DNA"/>
</dbReference>
<feature type="region of interest" description="Disordered" evidence="1">
    <location>
        <begin position="876"/>
        <end position="909"/>
    </location>
</feature>
<feature type="region of interest" description="Disordered" evidence="1">
    <location>
        <begin position="342"/>
        <end position="462"/>
    </location>
</feature>
<organism evidence="2 3">
    <name type="scientific">Mycena metata</name>
    <dbReference type="NCBI Taxonomy" id="1033252"/>
    <lineage>
        <taxon>Eukaryota</taxon>
        <taxon>Fungi</taxon>
        <taxon>Dikarya</taxon>
        <taxon>Basidiomycota</taxon>
        <taxon>Agaricomycotina</taxon>
        <taxon>Agaricomycetes</taxon>
        <taxon>Agaricomycetidae</taxon>
        <taxon>Agaricales</taxon>
        <taxon>Marasmiineae</taxon>
        <taxon>Mycenaceae</taxon>
        <taxon>Mycena</taxon>
    </lineage>
</organism>
<feature type="region of interest" description="Disordered" evidence="1">
    <location>
        <begin position="618"/>
        <end position="711"/>
    </location>
</feature>
<reference evidence="2" key="1">
    <citation type="submission" date="2023-03" db="EMBL/GenBank/DDBJ databases">
        <title>Massive genome expansion in bonnet fungi (Mycena s.s.) driven by repeated elements and novel gene families across ecological guilds.</title>
        <authorList>
            <consortium name="Lawrence Berkeley National Laboratory"/>
            <person name="Harder C.B."/>
            <person name="Miyauchi S."/>
            <person name="Viragh M."/>
            <person name="Kuo A."/>
            <person name="Thoen E."/>
            <person name="Andreopoulos B."/>
            <person name="Lu D."/>
            <person name="Skrede I."/>
            <person name="Drula E."/>
            <person name="Henrissat B."/>
            <person name="Morin E."/>
            <person name="Kohler A."/>
            <person name="Barry K."/>
            <person name="LaButti K."/>
            <person name="Morin E."/>
            <person name="Salamov A."/>
            <person name="Lipzen A."/>
            <person name="Mereny Z."/>
            <person name="Hegedus B."/>
            <person name="Baldrian P."/>
            <person name="Stursova M."/>
            <person name="Weitz H."/>
            <person name="Taylor A."/>
            <person name="Grigoriev I.V."/>
            <person name="Nagy L.G."/>
            <person name="Martin F."/>
            <person name="Kauserud H."/>
        </authorList>
    </citation>
    <scope>NUCLEOTIDE SEQUENCE</scope>
    <source>
        <strain evidence="2">CBHHK182m</strain>
    </source>
</reference>
<feature type="compositionally biased region" description="Pro residues" evidence="1">
    <location>
        <begin position="345"/>
        <end position="354"/>
    </location>
</feature>
<feature type="compositionally biased region" description="Pro residues" evidence="1">
    <location>
        <begin position="643"/>
        <end position="652"/>
    </location>
</feature>
<feature type="compositionally biased region" description="Low complexity" evidence="1">
    <location>
        <begin position="363"/>
        <end position="417"/>
    </location>
</feature>
<feature type="compositionally biased region" description="Basic and acidic residues" evidence="1">
    <location>
        <begin position="881"/>
        <end position="909"/>
    </location>
</feature>
<gene>
    <name evidence="2" type="ORF">B0H16DRAFT_1723260</name>
</gene>
<proteinExistence type="predicted"/>
<feature type="region of interest" description="Disordered" evidence="1">
    <location>
        <begin position="213"/>
        <end position="234"/>
    </location>
</feature>
<comment type="caution">
    <text evidence="2">The sequence shown here is derived from an EMBL/GenBank/DDBJ whole genome shotgun (WGS) entry which is preliminary data.</text>
</comment>
<feature type="region of interest" description="Disordered" evidence="1">
    <location>
        <begin position="725"/>
        <end position="784"/>
    </location>
</feature>
<feature type="compositionally biased region" description="Low complexity" evidence="1">
    <location>
        <begin position="653"/>
        <end position="663"/>
    </location>
</feature>
<evidence type="ECO:0000256" key="1">
    <source>
        <dbReference type="SAM" id="MobiDB-lite"/>
    </source>
</evidence>
<accession>A0AAD7IZY4</accession>
<protein>
    <submittedName>
        <fullName evidence="2">Uncharacterized protein</fullName>
    </submittedName>
</protein>
<feature type="compositionally biased region" description="Polar residues" evidence="1">
    <location>
        <begin position="727"/>
        <end position="738"/>
    </location>
</feature>
<dbReference type="Proteomes" id="UP001215598">
    <property type="component" value="Unassembled WGS sequence"/>
</dbReference>
<name>A0AAD7IZY4_9AGAR</name>
<feature type="compositionally biased region" description="Low complexity" evidence="1">
    <location>
        <begin position="618"/>
        <end position="642"/>
    </location>
</feature>
<feature type="compositionally biased region" description="Polar residues" evidence="1">
    <location>
        <begin position="664"/>
        <end position="681"/>
    </location>
</feature>
<sequence>MGAKSWATPAQTAYLHTLMPDYVRRQAQGKLHLFWPTMTEGFFSNWSEHAQLGLPLPNDPNARKLTDEELVTLGIAIKARIKQLEAWFRYQRKKIRNTENASHGAGAAAALRAMFGVQLQKRKRAHKPIEIFQMRNPELVKTALTTAGYDNITAVDDDPDDSTDEADGTAAAGKKSLKSVRMRVRTRVVAALYAEASDEEIKGCEDAVLEEKEKLREEELAEENNESQERSPSQFQDAIDALEVIYGDIHQATFNATGWVGMTILGGPTPRMDGELGLKIICFGQTPAGNDFEETCVDFEENVAEPFEEFVRFCYTAAQCKERALPKVAAIATTAEAQPRVACRIPPPTVPVPQPKQKKTAKGKATAKQPAKSTAPASTAPAASTSPATVSPAPAASTNPATVSPASTNSASPTASAQDYENLDISQDGGTADDELMSAFGPSPLDWFSEGDNSFGENDITGTDADFAPMDTDSAPASTASRWPPGMTAPLSPRSAEALATAERGGLPSNATMAIDPNLDRLPTSPSPAPSFEIPQRPVPRAAYRGTAVATAAAAAEAAAKTIDVPTVNVGGFNFPLDRAQPSSYPVSKLFNYLRDPGRRAAPSGALASQWLPAPNATLSSPSSTATASFPASSPPSSLSPSSSPPSPPLSSPPTTLALPPSSQTAVSVPISTSSASNETASPKKGTYLDWRKKHLPGTAASSRDAIPNGPTKAAMFLTSLLVNRDSPANTTGPTGASSIAPLPTATPPGPTSPVADEAAVSDNEDASAFHVPLTRPPTKTSALKKAVVSSTKAAGRKAAAKPAAAANADQKEAAAKAAQKVAVVDAAATRGRGRPRKQPAADALTDTTNLPPDEEEEVPVARRFRAPIDHAAINFRRRSKEAGEKEKAAEKAAAEKEAADQRALEAKRGWYERVVDGAQTVTLTTRTRKPAKHPDGSEITTKPARKTAAPVGTATSSKSRSWADASTTRAAAAASANLGTKRKAVSELTKDGKKKAKK</sequence>
<feature type="region of interest" description="Disordered" evidence="1">
    <location>
        <begin position="922"/>
        <end position="999"/>
    </location>
</feature>
<feature type="compositionally biased region" description="Low complexity" evidence="1">
    <location>
        <begin position="960"/>
        <end position="977"/>
    </location>
</feature>
<feature type="compositionally biased region" description="Acidic residues" evidence="1">
    <location>
        <begin position="155"/>
        <end position="167"/>
    </location>
</feature>
<feature type="region of interest" description="Disordered" evidence="1">
    <location>
        <begin position="827"/>
        <end position="864"/>
    </location>
</feature>
<feature type="region of interest" description="Disordered" evidence="1">
    <location>
        <begin position="155"/>
        <end position="174"/>
    </location>
</feature>
<evidence type="ECO:0000313" key="3">
    <source>
        <dbReference type="Proteomes" id="UP001215598"/>
    </source>
</evidence>
<dbReference type="AlphaFoldDB" id="A0AAD7IZY4"/>
<evidence type="ECO:0000313" key="2">
    <source>
        <dbReference type="EMBL" id="KAJ7753229.1"/>
    </source>
</evidence>
<keyword evidence="3" id="KW-1185">Reference proteome</keyword>